<dbReference type="SUPFAM" id="SSF103473">
    <property type="entry name" value="MFS general substrate transporter"/>
    <property type="match status" value="1"/>
</dbReference>
<dbReference type="Pfam" id="PF07690">
    <property type="entry name" value="MFS_1"/>
    <property type="match status" value="1"/>
</dbReference>
<evidence type="ECO:0000256" key="5">
    <source>
        <dbReference type="SAM" id="Phobius"/>
    </source>
</evidence>
<keyword evidence="2 5" id="KW-0812">Transmembrane</keyword>
<dbReference type="PANTHER" id="PTHR11662:SF456">
    <property type="entry name" value="VESICULAR GLUTAMATE TRANSPORTER, ISOFORM A"/>
    <property type="match status" value="1"/>
</dbReference>
<reference evidence="7" key="1">
    <citation type="submission" date="2019-12" db="UniProtKB">
        <authorList>
            <consortium name="WormBaseParasite"/>
        </authorList>
    </citation>
    <scope>IDENTIFICATION</scope>
</reference>
<organism evidence="6 7">
    <name type="scientific">Trichuris muris</name>
    <name type="common">Mouse whipworm</name>
    <dbReference type="NCBI Taxonomy" id="70415"/>
    <lineage>
        <taxon>Eukaryota</taxon>
        <taxon>Metazoa</taxon>
        <taxon>Ecdysozoa</taxon>
        <taxon>Nematoda</taxon>
        <taxon>Enoplea</taxon>
        <taxon>Dorylaimia</taxon>
        <taxon>Trichinellida</taxon>
        <taxon>Trichuridae</taxon>
        <taxon>Trichuris</taxon>
    </lineage>
</organism>
<dbReference type="InterPro" id="IPR011701">
    <property type="entry name" value="MFS"/>
</dbReference>
<dbReference type="CDD" id="cd17382">
    <property type="entry name" value="MFS_SLC17A6_7_8_VGluT"/>
    <property type="match status" value="1"/>
</dbReference>
<dbReference type="GO" id="GO:0098700">
    <property type="term" value="P:neurotransmitter loading into synaptic vesicle"/>
    <property type="evidence" value="ECO:0007669"/>
    <property type="project" value="TreeGrafter"/>
</dbReference>
<dbReference type="WBParaSite" id="TMUE_2000008273.1">
    <property type="protein sequence ID" value="TMUE_2000008273.1"/>
    <property type="gene ID" value="WBGene00289499"/>
</dbReference>
<name>A0A5S6QM44_TRIMR</name>
<protein>
    <submittedName>
        <fullName evidence="7">Major facilitator superfamily (MFS) profile domain-containing protein</fullName>
    </submittedName>
</protein>
<feature type="transmembrane region" description="Helical" evidence="5">
    <location>
        <begin position="196"/>
        <end position="217"/>
    </location>
</feature>
<dbReference type="GO" id="GO:0030672">
    <property type="term" value="C:synaptic vesicle membrane"/>
    <property type="evidence" value="ECO:0007669"/>
    <property type="project" value="TreeGrafter"/>
</dbReference>
<dbReference type="PANTHER" id="PTHR11662">
    <property type="entry name" value="SOLUTE CARRIER FAMILY 17"/>
    <property type="match status" value="1"/>
</dbReference>
<keyword evidence="4 5" id="KW-0472">Membrane</keyword>
<evidence type="ECO:0000256" key="3">
    <source>
        <dbReference type="ARBA" id="ARBA00022989"/>
    </source>
</evidence>
<feature type="transmembrane region" description="Helical" evidence="5">
    <location>
        <begin position="91"/>
        <end position="112"/>
    </location>
</feature>
<feature type="transmembrane region" description="Helical" evidence="5">
    <location>
        <begin position="489"/>
        <end position="510"/>
    </location>
</feature>
<feature type="transmembrane region" description="Helical" evidence="5">
    <location>
        <begin position="164"/>
        <end position="184"/>
    </location>
</feature>
<feature type="transmembrane region" description="Helical" evidence="5">
    <location>
        <begin position="229"/>
        <end position="248"/>
    </location>
</feature>
<dbReference type="AlphaFoldDB" id="A0A5S6QM44"/>
<feature type="transmembrane region" description="Helical" evidence="5">
    <location>
        <begin position="400"/>
        <end position="418"/>
    </location>
</feature>
<dbReference type="InterPro" id="IPR050382">
    <property type="entry name" value="MFS_Na/Anion_cotransporter"/>
</dbReference>
<dbReference type="GO" id="GO:0035249">
    <property type="term" value="P:synaptic transmission, glutamatergic"/>
    <property type="evidence" value="ECO:0007669"/>
    <property type="project" value="TreeGrafter"/>
</dbReference>
<dbReference type="FunFam" id="1.20.1250.20:FF:000264">
    <property type="entry name" value="vesicular glutamate transporter 1"/>
    <property type="match status" value="1"/>
</dbReference>
<feature type="transmembrane region" description="Helical" evidence="5">
    <location>
        <begin position="424"/>
        <end position="445"/>
    </location>
</feature>
<evidence type="ECO:0000256" key="4">
    <source>
        <dbReference type="ARBA" id="ARBA00023136"/>
    </source>
</evidence>
<comment type="subcellular location">
    <subcellularLocation>
        <location evidence="1">Membrane</location>
        <topology evidence="1">Multi-pass membrane protein</topology>
    </subcellularLocation>
</comment>
<evidence type="ECO:0000256" key="2">
    <source>
        <dbReference type="ARBA" id="ARBA00022692"/>
    </source>
</evidence>
<feature type="transmembrane region" description="Helical" evidence="5">
    <location>
        <begin position="132"/>
        <end position="152"/>
    </location>
</feature>
<dbReference type="Gene3D" id="1.20.1250.20">
    <property type="entry name" value="MFS general substrate transporter like domains"/>
    <property type="match status" value="2"/>
</dbReference>
<keyword evidence="6" id="KW-1185">Reference proteome</keyword>
<dbReference type="GO" id="GO:0060076">
    <property type="term" value="C:excitatory synapse"/>
    <property type="evidence" value="ECO:0007669"/>
    <property type="project" value="TreeGrafter"/>
</dbReference>
<dbReference type="InterPro" id="IPR036259">
    <property type="entry name" value="MFS_trans_sf"/>
</dbReference>
<accession>A0A5S6QM44</accession>
<evidence type="ECO:0000313" key="7">
    <source>
        <dbReference type="WBParaSite" id="TMUE_2000008273.1"/>
    </source>
</evidence>
<dbReference type="STRING" id="70415.A0A5S6QM44"/>
<dbReference type="FunFam" id="1.20.1250.20:FF:000226">
    <property type="entry name" value="Vesicular GLUtamate transporter"/>
    <property type="match status" value="1"/>
</dbReference>
<dbReference type="GO" id="GO:0050803">
    <property type="term" value="P:regulation of synapse structure or activity"/>
    <property type="evidence" value="ECO:0007669"/>
    <property type="project" value="TreeGrafter"/>
</dbReference>
<evidence type="ECO:0000313" key="6">
    <source>
        <dbReference type="Proteomes" id="UP000046395"/>
    </source>
</evidence>
<keyword evidence="3 5" id="KW-1133">Transmembrane helix</keyword>
<evidence type="ECO:0000256" key="1">
    <source>
        <dbReference type="ARBA" id="ARBA00004141"/>
    </source>
</evidence>
<proteinExistence type="predicted"/>
<feature type="transmembrane region" description="Helical" evidence="5">
    <location>
        <begin position="325"/>
        <end position="349"/>
    </location>
</feature>
<dbReference type="GO" id="GO:0005313">
    <property type="term" value="F:L-glutamate transmembrane transporter activity"/>
    <property type="evidence" value="ECO:0007669"/>
    <property type="project" value="TreeGrafter"/>
</dbReference>
<feature type="transmembrane region" description="Helical" evidence="5">
    <location>
        <begin position="361"/>
        <end position="379"/>
    </location>
</feature>
<feature type="transmembrane region" description="Helical" evidence="5">
    <location>
        <begin position="254"/>
        <end position="277"/>
    </location>
</feature>
<dbReference type="GO" id="GO:0005326">
    <property type="term" value="F:neurotransmitter transmembrane transporter activity"/>
    <property type="evidence" value="ECO:0007669"/>
    <property type="project" value="TreeGrafter"/>
</dbReference>
<sequence length="602" mass="66651">MIPNEIYGIGISLGKELFDRSKAAVSAIVSTLSGRPNKYSERTEFTNETEIDELSAGTGLFHGSRRVATPNFILKQTEKCMCCQCSKRWQLAWLASIGFLIVFGIRCNFGAAKVRMTENFTDPWGKEHKMDFHWTPSVLGIIEGSFFYGYLITQVPGGFIAARFPATTLFGLAIGTTSMLNLLMPVACYTGYGSVVVIQVLQGLAQGVAFPSVHGMWRFWAPPLERTKLATTTFTGSYAGAVIGLPLSALMTSYISWGAAFYLYGACGTVWFLFWYFMTFEKPSIHPTISDAERLLIESKVGVTSSLPLKFTNVPWKCILTSKCVWAILVANFCRSWTFYLLLIHQLAYMEEVLHMEIHNSGFLAALPHVVMAVMVLVGGQLADYLRSHNILSTTTVRKLFNCGGFGLEGLFLIICAYVRNPRWAMTCLVLAVGFSGFAISGFNVNHLDIAPRYASILMGMSNGLGTFAGMICPMVTERLTKTYHESGWETVLLTAGLIHFTGITFYGVFASGEQQPWAEPHKDNDLLNEKNSAVGLSNPAGYGATERVEFAPIPEYTGENGMNDQERDDLRWSYYPENTGNTADWPYGNASLTNKNFYAGY</sequence>
<dbReference type="Proteomes" id="UP000046395">
    <property type="component" value="Unassembled WGS sequence"/>
</dbReference>
<feature type="transmembrane region" description="Helical" evidence="5">
    <location>
        <begin position="457"/>
        <end position="477"/>
    </location>
</feature>